<evidence type="ECO:0000259" key="8">
    <source>
        <dbReference type="Pfam" id="PF13515"/>
    </source>
</evidence>
<feature type="transmembrane region" description="Helical" evidence="5">
    <location>
        <begin position="565"/>
        <end position="582"/>
    </location>
</feature>
<reference evidence="9 10" key="1">
    <citation type="submission" date="2014-04" db="EMBL/GenBank/DDBJ databases">
        <authorList>
            <consortium name="DOE Joint Genome Institute"/>
            <person name="Kuo A."/>
            <person name="Martino E."/>
            <person name="Perotto S."/>
            <person name="Kohler A."/>
            <person name="Nagy L.G."/>
            <person name="Floudas D."/>
            <person name="Copeland A."/>
            <person name="Barry K.W."/>
            <person name="Cichocki N."/>
            <person name="Veneault-Fourrey C."/>
            <person name="LaButti K."/>
            <person name="Lindquist E.A."/>
            <person name="Lipzen A."/>
            <person name="Lundell T."/>
            <person name="Morin E."/>
            <person name="Murat C."/>
            <person name="Sun H."/>
            <person name="Tunlid A."/>
            <person name="Henrissat B."/>
            <person name="Grigoriev I.V."/>
            <person name="Hibbett D.S."/>
            <person name="Martin F."/>
            <person name="Nordberg H.P."/>
            <person name="Cantor M.N."/>
            <person name="Hua S.X."/>
        </authorList>
    </citation>
    <scope>NUCLEOTIDE SEQUENCE [LARGE SCALE GENOMIC DNA]</scope>
    <source>
        <strain evidence="9 10">Zn</strain>
    </source>
</reference>
<gene>
    <name evidence="9" type="ORF">OIDMADRAFT_65523</name>
</gene>
<dbReference type="Proteomes" id="UP000054321">
    <property type="component" value="Unassembled WGS sequence"/>
</dbReference>
<dbReference type="InterPro" id="IPR018820">
    <property type="entry name" value="BRE4-related_DUF2421"/>
</dbReference>
<dbReference type="STRING" id="913774.A0A0C3GTT1"/>
<sequence>LKAAWQSVSKHIPLAKMMFKGSLPMTVILAMYQSTSVAHRYTTVGYIISIIAFFSMAMLPRAKYFENLVFNIISTCLAASVSLLTIYCGIQARKHTTPPHSTTSYNSSQSAVCAMLFLANMWAAGTIRARIPLLQNTVYLYSVLSMIAMTYAPRFQTMDEGISLVVELLEVFFIAFAIATGVSLFIFPMTSRTVLFKKQTAYIGALRGFLKKQTAYIRAMEASELDSAQECTDATQGIDGETRPTTGVDKRTYLPAGEALMGDLDSLFSLHTQIYDDTIYAEREFAWGKLNSDDLRQLFKAFRRILTPIAGIKTIIEVFDGIPDSANETRFSQKQREVKKEKRAIRHLWTRVMLVMHGPILELAEVVDQGFEHAGIVLELLPQADSLTTDDVEARDAAIKPGDPTFSEYMDQKIQTFRGQQGNFLGAWYEELNIFHETRASAQSSKHEDQQNVYIILHLVHLVLSVAAAVLELVQFADLKHRDGTMMRNRLVFPSFRSFLGETFFAQPESTGAYLDERERGIGSRSDVRSKAKDPQHLPPRNAWERYSNHLRAIPKLLKSEESVFGMRIALATFSVGILAFLETTAQFYFDQKLTWTMIVIIVGMNLSSGESTFRLAARAFGSVTAMVISYIAWYIVDGKPAGVLVMTWLAFLILSYGFIKHPKYFVVWICVLVTIIAIIGSALQSKKLGHDAAIASGQVDYPIYLNAPYRLATVLGGCVVAYFWTLFPYPITDRRLLGRKLGNLLFLLAKFHDCGHARVSLRMRDKEGDMALKTSPGRMLQKVQHQLFHEIMTLLPELRMHALFQKYEFPIGGKFPIKRYNTVMKEVTHAINLLTHSTHSWPTAILSSTNPKQVPDTALLFDSLTTNIHHITSTLSLFSTSVKYGISLPPYFQPPHPVDFSALWEQLGPDIATAHDSERKMEIERQYSAWAILQIVQELVRLSVGRILIQVKELVGEIDFEINI</sequence>
<keyword evidence="3 5" id="KW-1133">Transmembrane helix</keyword>
<dbReference type="AlphaFoldDB" id="A0A0C3GTT1"/>
<feature type="transmembrane region" description="Helical" evidence="5">
    <location>
        <begin position="666"/>
        <end position="684"/>
    </location>
</feature>
<accession>A0A0C3GTT1</accession>
<feature type="transmembrane region" description="Helical" evidence="5">
    <location>
        <begin position="68"/>
        <end position="90"/>
    </location>
</feature>
<feature type="transmembrane region" description="Helical" evidence="5">
    <location>
        <begin position="133"/>
        <end position="152"/>
    </location>
</feature>
<evidence type="ECO:0000256" key="2">
    <source>
        <dbReference type="ARBA" id="ARBA00022692"/>
    </source>
</evidence>
<dbReference type="PANTHER" id="PTHR37994">
    <property type="entry name" value="ARAE_2_N DOMAIN-CONTAINING PROTEIN-RELATED"/>
    <property type="match status" value="1"/>
</dbReference>
<keyword evidence="2 5" id="KW-0812">Transmembrane</keyword>
<feature type="non-terminal residue" evidence="9">
    <location>
        <position position="965"/>
    </location>
</feature>
<evidence type="ECO:0000313" key="9">
    <source>
        <dbReference type="EMBL" id="KIM93791.1"/>
    </source>
</evidence>
<evidence type="ECO:0000259" key="7">
    <source>
        <dbReference type="Pfam" id="PF10337"/>
    </source>
</evidence>
<dbReference type="InterPro" id="IPR018823">
    <property type="entry name" value="ArAE_2_N"/>
</dbReference>
<evidence type="ECO:0000256" key="5">
    <source>
        <dbReference type="SAM" id="Phobius"/>
    </source>
</evidence>
<dbReference type="EMBL" id="KN832893">
    <property type="protein sequence ID" value="KIM93791.1"/>
    <property type="molecule type" value="Genomic_DNA"/>
</dbReference>
<dbReference type="OrthoDB" id="2274698at2759"/>
<dbReference type="GO" id="GO:0016020">
    <property type="term" value="C:membrane"/>
    <property type="evidence" value="ECO:0007669"/>
    <property type="project" value="UniProtKB-SubCell"/>
</dbReference>
<feature type="transmembrane region" description="Helical" evidence="5">
    <location>
        <begin position="164"/>
        <end position="187"/>
    </location>
</feature>
<feature type="transmembrane region" description="Helical" evidence="5">
    <location>
        <begin position="616"/>
        <end position="636"/>
    </location>
</feature>
<dbReference type="InParanoid" id="A0A0C3GTT1"/>
<reference evidence="10" key="2">
    <citation type="submission" date="2015-01" db="EMBL/GenBank/DDBJ databases">
        <title>Evolutionary Origins and Diversification of the Mycorrhizal Mutualists.</title>
        <authorList>
            <consortium name="DOE Joint Genome Institute"/>
            <consortium name="Mycorrhizal Genomics Consortium"/>
            <person name="Kohler A."/>
            <person name="Kuo A."/>
            <person name="Nagy L.G."/>
            <person name="Floudas D."/>
            <person name="Copeland A."/>
            <person name="Barry K.W."/>
            <person name="Cichocki N."/>
            <person name="Veneault-Fourrey C."/>
            <person name="LaButti K."/>
            <person name="Lindquist E.A."/>
            <person name="Lipzen A."/>
            <person name="Lundell T."/>
            <person name="Morin E."/>
            <person name="Murat C."/>
            <person name="Riley R."/>
            <person name="Ohm R."/>
            <person name="Sun H."/>
            <person name="Tunlid A."/>
            <person name="Henrissat B."/>
            <person name="Grigoriev I.V."/>
            <person name="Hibbett D.S."/>
            <person name="Martin F."/>
        </authorList>
    </citation>
    <scope>NUCLEOTIDE SEQUENCE [LARGE SCALE GENOMIC DNA]</scope>
    <source>
        <strain evidence="10">Zn</strain>
    </source>
</reference>
<comment type="subcellular location">
    <subcellularLocation>
        <location evidence="1">Membrane</location>
        <topology evidence="1">Multi-pass membrane protein</topology>
    </subcellularLocation>
</comment>
<evidence type="ECO:0000256" key="4">
    <source>
        <dbReference type="ARBA" id="ARBA00023136"/>
    </source>
</evidence>
<keyword evidence="4 5" id="KW-0472">Membrane</keyword>
<evidence type="ECO:0008006" key="11">
    <source>
        <dbReference type="Google" id="ProtNLM"/>
    </source>
</evidence>
<feature type="transmembrane region" description="Helical" evidence="5">
    <location>
        <begin position="712"/>
        <end position="732"/>
    </location>
</feature>
<dbReference type="Pfam" id="PF13515">
    <property type="entry name" value="FUSC_2"/>
    <property type="match status" value="1"/>
</dbReference>
<feature type="transmembrane region" description="Helical" evidence="5">
    <location>
        <begin position="44"/>
        <end position="62"/>
    </location>
</feature>
<dbReference type="Pfam" id="PF10334">
    <property type="entry name" value="BRE4"/>
    <property type="match status" value="1"/>
</dbReference>
<feature type="transmembrane region" description="Helical" evidence="5">
    <location>
        <begin position="453"/>
        <end position="474"/>
    </location>
</feature>
<evidence type="ECO:0000259" key="6">
    <source>
        <dbReference type="Pfam" id="PF10334"/>
    </source>
</evidence>
<feature type="transmembrane region" description="Helical" evidence="5">
    <location>
        <begin position="642"/>
        <end position="659"/>
    </location>
</feature>
<dbReference type="InterPro" id="IPR049453">
    <property type="entry name" value="Memb_transporter_dom"/>
</dbReference>
<organism evidence="9 10">
    <name type="scientific">Oidiodendron maius (strain Zn)</name>
    <dbReference type="NCBI Taxonomy" id="913774"/>
    <lineage>
        <taxon>Eukaryota</taxon>
        <taxon>Fungi</taxon>
        <taxon>Dikarya</taxon>
        <taxon>Ascomycota</taxon>
        <taxon>Pezizomycotina</taxon>
        <taxon>Leotiomycetes</taxon>
        <taxon>Leotiomycetes incertae sedis</taxon>
        <taxon>Myxotrichaceae</taxon>
        <taxon>Oidiodendron</taxon>
    </lineage>
</organism>
<feature type="non-terminal residue" evidence="9">
    <location>
        <position position="1"/>
    </location>
</feature>
<dbReference type="HOGENOM" id="CLU_001788_0_1_1"/>
<evidence type="ECO:0000256" key="3">
    <source>
        <dbReference type="ARBA" id="ARBA00022989"/>
    </source>
</evidence>
<protein>
    <recommendedName>
        <fullName evidence="11">ER transporter 6TM N-terminal domain-containing protein</fullName>
    </recommendedName>
</protein>
<feature type="domain" description="Integral membrane bound transporter" evidence="8">
    <location>
        <begin position="587"/>
        <end position="725"/>
    </location>
</feature>
<feature type="domain" description="Putative ER transporter 6TM N-terminal" evidence="7">
    <location>
        <begin position="104"/>
        <end position="334"/>
    </location>
</feature>
<name>A0A0C3GTT1_OIDMZ</name>
<feature type="domain" description="DUF2421" evidence="6">
    <location>
        <begin position="730"/>
        <end position="958"/>
    </location>
</feature>
<dbReference type="PANTHER" id="PTHR37994:SF4">
    <property type="entry name" value="ER TRANSPORTER 6TM N-TERMINAL DOMAIN-CONTAINING PROTEIN-RELATED"/>
    <property type="match status" value="1"/>
</dbReference>
<keyword evidence="10" id="KW-1185">Reference proteome</keyword>
<evidence type="ECO:0000256" key="1">
    <source>
        <dbReference type="ARBA" id="ARBA00004141"/>
    </source>
</evidence>
<evidence type="ECO:0000313" key="10">
    <source>
        <dbReference type="Proteomes" id="UP000054321"/>
    </source>
</evidence>
<dbReference type="Pfam" id="PF10337">
    <property type="entry name" value="ArAE_2_N"/>
    <property type="match status" value="1"/>
</dbReference>
<proteinExistence type="predicted"/>